<reference evidence="3 4" key="1">
    <citation type="submission" date="2013-03" db="EMBL/GenBank/DDBJ databases">
        <title>The Genome Sequence of Phialophora europaea CBS 101466.</title>
        <authorList>
            <consortium name="The Broad Institute Genomics Platform"/>
            <person name="Cuomo C."/>
            <person name="de Hoog S."/>
            <person name="Gorbushina A."/>
            <person name="Walker B."/>
            <person name="Young S.K."/>
            <person name="Zeng Q."/>
            <person name="Gargeya S."/>
            <person name="Fitzgerald M."/>
            <person name="Haas B."/>
            <person name="Abouelleil A."/>
            <person name="Allen A.W."/>
            <person name="Alvarado L."/>
            <person name="Arachchi H.M."/>
            <person name="Berlin A.M."/>
            <person name="Chapman S.B."/>
            <person name="Gainer-Dewar J."/>
            <person name="Goldberg J."/>
            <person name="Griggs A."/>
            <person name="Gujja S."/>
            <person name="Hansen M."/>
            <person name="Howarth C."/>
            <person name="Imamovic A."/>
            <person name="Ireland A."/>
            <person name="Larimer J."/>
            <person name="McCowan C."/>
            <person name="Murphy C."/>
            <person name="Pearson M."/>
            <person name="Poon T.W."/>
            <person name="Priest M."/>
            <person name="Roberts A."/>
            <person name="Saif S."/>
            <person name="Shea T."/>
            <person name="Sisk P."/>
            <person name="Sykes S."/>
            <person name="Wortman J."/>
            <person name="Nusbaum C."/>
            <person name="Birren B."/>
        </authorList>
    </citation>
    <scope>NUCLEOTIDE SEQUENCE [LARGE SCALE GENOMIC DNA]</scope>
    <source>
        <strain evidence="3 4">CBS 101466</strain>
    </source>
</reference>
<dbReference type="PANTHER" id="PTHR38048:SF1">
    <property type="entry name" value="HEMERYTHRIN-LIKE DOMAIN-CONTAINING PROTEIN"/>
    <property type="match status" value="1"/>
</dbReference>
<evidence type="ECO:0000256" key="1">
    <source>
        <dbReference type="SAM" id="MobiDB-lite"/>
    </source>
</evidence>
<feature type="domain" description="Hemerythrin-like" evidence="2">
    <location>
        <begin position="48"/>
        <end position="173"/>
    </location>
</feature>
<evidence type="ECO:0000259" key="2">
    <source>
        <dbReference type="Pfam" id="PF01814"/>
    </source>
</evidence>
<protein>
    <recommendedName>
        <fullName evidence="2">Hemerythrin-like domain-containing protein</fullName>
    </recommendedName>
</protein>
<dbReference type="InterPro" id="IPR012312">
    <property type="entry name" value="Hemerythrin-like"/>
</dbReference>
<dbReference type="Proteomes" id="UP000030752">
    <property type="component" value="Unassembled WGS sequence"/>
</dbReference>
<dbReference type="EMBL" id="KB822719">
    <property type="protein sequence ID" value="ETN41832.1"/>
    <property type="molecule type" value="Genomic_DNA"/>
</dbReference>
<proteinExistence type="predicted"/>
<dbReference type="Pfam" id="PF01814">
    <property type="entry name" value="Hemerythrin"/>
    <property type="match status" value="1"/>
</dbReference>
<dbReference type="eggNOG" id="ENOG502S4CP">
    <property type="taxonomic scope" value="Eukaryota"/>
</dbReference>
<dbReference type="PANTHER" id="PTHR38048">
    <property type="entry name" value="EXPRESSED PROTEIN"/>
    <property type="match status" value="1"/>
</dbReference>
<feature type="region of interest" description="Disordered" evidence="1">
    <location>
        <begin position="1"/>
        <end position="28"/>
    </location>
</feature>
<keyword evidence="4" id="KW-1185">Reference proteome</keyword>
<name>W2RZF4_CYPE1</name>
<dbReference type="GeneID" id="19971108"/>
<dbReference type="STRING" id="1220924.W2RZF4"/>
<dbReference type="AlphaFoldDB" id="W2RZF4"/>
<dbReference type="VEuPathDB" id="FungiDB:HMPREF1541_03769"/>
<dbReference type="RefSeq" id="XP_008716341.1">
    <property type="nucleotide sequence ID" value="XM_008718119.1"/>
</dbReference>
<sequence>MASSDCTPSIPPAETQPGKDKQATEPPEVQLPKLSAEDFRVYNRLAVMMEAYHNHFRHTWSMLYKAASSGSRPAGLSIRQYLNAGLQLSRQLTMHHTIEEQYVFPELATRMPIFGDHDQLINQHHEIHEGLVRMEDYLKACLHGDKELRMEELKLVMDSFGDVLWTHLDLEVKQLQADSMRRYWSKAEIMGMNW</sequence>
<dbReference type="Gene3D" id="1.20.120.520">
    <property type="entry name" value="nmb1532 protein domain like"/>
    <property type="match status" value="1"/>
</dbReference>
<dbReference type="HOGENOM" id="CLU_074846_1_1_1"/>
<evidence type="ECO:0000313" key="4">
    <source>
        <dbReference type="Proteomes" id="UP000030752"/>
    </source>
</evidence>
<dbReference type="InterPro" id="IPR053206">
    <property type="entry name" value="Dimeric_xanthone_biosynth"/>
</dbReference>
<evidence type="ECO:0000313" key="3">
    <source>
        <dbReference type="EMBL" id="ETN41832.1"/>
    </source>
</evidence>
<dbReference type="InParanoid" id="W2RZF4"/>
<dbReference type="OrthoDB" id="10044044at2759"/>
<organism evidence="3 4">
    <name type="scientific">Cyphellophora europaea (strain CBS 101466)</name>
    <name type="common">Phialophora europaea</name>
    <dbReference type="NCBI Taxonomy" id="1220924"/>
    <lineage>
        <taxon>Eukaryota</taxon>
        <taxon>Fungi</taxon>
        <taxon>Dikarya</taxon>
        <taxon>Ascomycota</taxon>
        <taxon>Pezizomycotina</taxon>
        <taxon>Eurotiomycetes</taxon>
        <taxon>Chaetothyriomycetidae</taxon>
        <taxon>Chaetothyriales</taxon>
        <taxon>Cyphellophoraceae</taxon>
        <taxon>Cyphellophora</taxon>
    </lineage>
</organism>
<gene>
    <name evidence="3" type="ORF">HMPREF1541_03769</name>
</gene>
<accession>W2RZF4</accession>
<dbReference type="CDD" id="cd12108">
    <property type="entry name" value="Hr-like"/>
    <property type="match status" value="1"/>
</dbReference>